<evidence type="ECO:0000313" key="2">
    <source>
        <dbReference type="Proteomes" id="UP000285860"/>
    </source>
</evidence>
<evidence type="ECO:0000313" key="1">
    <source>
        <dbReference type="EMBL" id="RKL18769.1"/>
    </source>
</evidence>
<gene>
    <name evidence="1" type="ORF">BFJ68_g3792</name>
</gene>
<reference evidence="1 2" key="1">
    <citation type="journal article" date="2018" name="Sci. Rep.">
        <title>Characterisation of pathogen-specific regions and novel effector candidates in Fusarium oxysporum f. sp. cepae.</title>
        <authorList>
            <person name="Armitage A.D."/>
            <person name="Taylor A."/>
            <person name="Sobczyk M.K."/>
            <person name="Baxter L."/>
            <person name="Greenfield B.P."/>
            <person name="Bates H.J."/>
            <person name="Wilson F."/>
            <person name="Jackson A.C."/>
            <person name="Ott S."/>
            <person name="Harrison R.J."/>
            <person name="Clarkson J.P."/>
        </authorList>
    </citation>
    <scope>NUCLEOTIDE SEQUENCE [LARGE SCALE GENOMIC DNA]</scope>
    <source>
        <strain evidence="1 2">Fo_A28</strain>
    </source>
</reference>
<dbReference type="Proteomes" id="UP000285860">
    <property type="component" value="Unassembled WGS sequence"/>
</dbReference>
<proteinExistence type="predicted"/>
<dbReference type="VEuPathDB" id="FungiDB:FOIG_13087"/>
<sequence length="392" mass="45096">MGSTGKVALPEHWTELSAARVHRQQCADEVDAIKKTCLSECEKANVVECEKCFPKVLDRMRARYCDAEGREWFSERRAFLNELEVMFTDVKDHKKIDLKSIEDSIASEKEAWYRWVLRMYPQFLSVGDGGADQDELRAMLDDPVKRWEELTERIWEGVGKPANWEADVDSLTDQITVAKNDAASLKQIYINFFFKDSQTGEVVENAQQYLEAYAASDTMSIEQVIDRISQDRKASLMTEPQREHHRNRLDELRRAKMAFEQNRLQNKTRAQASQTPAVSQDLYNLPPCAGDHNELEHDCESGDRCVQYEDEDIEMQDWTSNAVACKECIDQKRDTIYCSIGCAASNLSRHRHEKHGLKTAAYEIKKLAVPLWEVVEKTLKEANPGLKYTVVE</sequence>
<accession>A0A420RNZ7</accession>
<protein>
    <recommendedName>
        <fullName evidence="3">Suppressor of anucleate metulae protein B</fullName>
    </recommendedName>
</protein>
<dbReference type="VEuPathDB" id="FungiDB:FOC1_g10008340"/>
<dbReference type="EMBL" id="MRCY01000012">
    <property type="protein sequence ID" value="RKL18769.1"/>
    <property type="molecule type" value="Genomic_DNA"/>
</dbReference>
<dbReference type="VEuPathDB" id="FungiDB:FOXG_03519"/>
<name>A0A420RNZ7_FUSOX</name>
<comment type="caution">
    <text evidence="1">The sequence shown here is derived from an EMBL/GenBank/DDBJ whole genome shotgun (WGS) entry which is preliminary data.</text>
</comment>
<organism evidence="1 2">
    <name type="scientific">Fusarium oxysporum</name>
    <name type="common">Fusarium vascular wilt</name>
    <dbReference type="NCBI Taxonomy" id="5507"/>
    <lineage>
        <taxon>Eukaryota</taxon>
        <taxon>Fungi</taxon>
        <taxon>Dikarya</taxon>
        <taxon>Ascomycota</taxon>
        <taxon>Pezizomycotina</taxon>
        <taxon>Sordariomycetes</taxon>
        <taxon>Hypocreomycetidae</taxon>
        <taxon>Hypocreales</taxon>
        <taxon>Nectriaceae</taxon>
        <taxon>Fusarium</taxon>
        <taxon>Fusarium oxysporum species complex</taxon>
    </lineage>
</organism>
<evidence type="ECO:0008006" key="3">
    <source>
        <dbReference type="Google" id="ProtNLM"/>
    </source>
</evidence>
<dbReference type="VEuPathDB" id="FungiDB:FOZG_08498"/>
<dbReference type="VEuPathDB" id="FungiDB:FOMG_12961"/>
<dbReference type="VEuPathDB" id="FungiDB:HZS61_015609"/>
<dbReference type="AlphaFoldDB" id="A0A420RNZ7"/>